<keyword evidence="1" id="KW-1133">Transmembrane helix</keyword>
<sequence>MKNLKKMINRIWEVRFVFLSFILLLFFCQFMLQYREAIWPKLYMLIALIAGGLALLFSKLNDPKAIARNTFVIISFLGIANSLILPVRQNLDENTHYYYALQIADGKERIQTDEMNYLMVSPDFLAITKLPSKPGYQSKENTNLYTKEFLELDSIPADYTYKAVSPGKFNNPAYIPSAIGIKVGRLISDKLFVSYYMGRIFNLIFYALIAFLAVKHSKKYKKQLFLLATIPYALWIPAGYSYDSLYYGLILLVFSQLVNFLSKSTKTNARQLIVYEITCFLLVFCKAPMILLAAVPLFLPTENYYGKNIKFKVFFMGILVALASGLWLFQEAILRYFNQIIDNPNIQIVTNPNVNRMTYFISHPLYAFEVFIRSFSDMIATTTLSVEVPQPFFISAKTLSSINLFVFASLFLLVILAFNEVVPRSLKLVLTSVLVIIATAVIYAISGDSRVFTIGDLYVEGVQGRYHYYILATLPILFANKFRSGLNSIGILVNTIDQEKIAIVLMKTMLILNFLNTAIAVFGYL</sequence>
<comment type="caution">
    <text evidence="2">The sequence shown here is derived from an EMBL/GenBank/DDBJ whole genome shotgun (WGS) entry which is preliminary data.</text>
</comment>
<dbReference type="EMBL" id="JARQBJ010000001">
    <property type="protein sequence ID" value="MDT2809392.1"/>
    <property type="molecule type" value="Genomic_DNA"/>
</dbReference>
<keyword evidence="1" id="KW-0812">Transmembrane</keyword>
<evidence type="ECO:0000256" key="1">
    <source>
        <dbReference type="SAM" id="Phobius"/>
    </source>
</evidence>
<name>A0AAW8TWU2_9ENTE</name>
<evidence type="ECO:0000313" key="2">
    <source>
        <dbReference type="EMBL" id="MDT2809392.1"/>
    </source>
</evidence>
<feature type="transmembrane region" description="Helical" evidence="1">
    <location>
        <begin position="428"/>
        <end position="446"/>
    </location>
</feature>
<dbReference type="RefSeq" id="WP_270596624.1">
    <property type="nucleotide sequence ID" value="NZ_JAQESC010000001.1"/>
</dbReference>
<gene>
    <name evidence="2" type="ORF">P7H43_02635</name>
</gene>
<organism evidence="2 3">
    <name type="scientific">Enterococcus asini</name>
    <dbReference type="NCBI Taxonomy" id="57732"/>
    <lineage>
        <taxon>Bacteria</taxon>
        <taxon>Bacillati</taxon>
        <taxon>Bacillota</taxon>
        <taxon>Bacilli</taxon>
        <taxon>Lactobacillales</taxon>
        <taxon>Enterococcaceae</taxon>
        <taxon>Enterococcus</taxon>
    </lineage>
</organism>
<dbReference type="AlphaFoldDB" id="A0AAW8TWU2"/>
<feature type="transmembrane region" description="Helical" evidence="1">
    <location>
        <begin position="69"/>
        <end position="87"/>
    </location>
</feature>
<accession>A0AAW8TWU2</accession>
<feature type="transmembrane region" description="Helical" evidence="1">
    <location>
        <begin position="392"/>
        <end position="416"/>
    </location>
</feature>
<dbReference type="Proteomes" id="UP001256711">
    <property type="component" value="Unassembled WGS sequence"/>
</dbReference>
<keyword evidence="1" id="KW-0472">Membrane</keyword>
<feature type="transmembrane region" description="Helical" evidence="1">
    <location>
        <begin position="38"/>
        <end position="57"/>
    </location>
</feature>
<protein>
    <submittedName>
        <fullName evidence="2">DUF2142 domain-containing protein</fullName>
    </submittedName>
</protein>
<evidence type="ECO:0000313" key="3">
    <source>
        <dbReference type="Proteomes" id="UP001256711"/>
    </source>
</evidence>
<feature type="transmembrane region" description="Helical" evidence="1">
    <location>
        <begin position="246"/>
        <end position="262"/>
    </location>
</feature>
<feature type="transmembrane region" description="Helical" evidence="1">
    <location>
        <begin position="12"/>
        <end position="32"/>
    </location>
</feature>
<feature type="transmembrane region" description="Helical" evidence="1">
    <location>
        <begin position="311"/>
        <end position="329"/>
    </location>
</feature>
<reference evidence="2" key="1">
    <citation type="submission" date="2023-03" db="EMBL/GenBank/DDBJ databases">
        <authorList>
            <person name="Shen W."/>
            <person name="Cai J."/>
        </authorList>
    </citation>
    <scope>NUCLEOTIDE SEQUENCE</scope>
    <source>
        <strain evidence="2">B226-2</strain>
    </source>
</reference>
<feature type="transmembrane region" description="Helical" evidence="1">
    <location>
        <begin position="503"/>
        <end position="524"/>
    </location>
</feature>
<proteinExistence type="predicted"/>
<feature type="transmembrane region" description="Helical" evidence="1">
    <location>
        <begin position="193"/>
        <end position="212"/>
    </location>
</feature>
<feature type="transmembrane region" description="Helical" evidence="1">
    <location>
        <begin position="274"/>
        <end position="299"/>
    </location>
</feature>
<feature type="transmembrane region" description="Helical" evidence="1">
    <location>
        <begin position="224"/>
        <end position="240"/>
    </location>
</feature>
<dbReference type="InterPro" id="IPR018674">
    <property type="entry name" value="DUF2142_membrane"/>
</dbReference>
<dbReference type="Pfam" id="PF09913">
    <property type="entry name" value="DUF2142"/>
    <property type="match status" value="1"/>
</dbReference>